<feature type="compositionally biased region" description="Low complexity" evidence="9">
    <location>
        <begin position="278"/>
        <end position="303"/>
    </location>
</feature>
<dbReference type="GO" id="GO:0012505">
    <property type="term" value="C:endomembrane system"/>
    <property type="evidence" value="ECO:0007669"/>
    <property type="project" value="UniProtKB-SubCell"/>
</dbReference>
<comment type="subcellular location">
    <subcellularLocation>
        <location evidence="8">Cell membrane</location>
        <topology evidence="8">Multi-pass membrane protein</topology>
    </subcellularLocation>
    <subcellularLocation>
        <location evidence="1">Endomembrane system</location>
        <topology evidence="1">Multi-pass membrane protein</topology>
    </subcellularLocation>
</comment>
<dbReference type="NCBIfam" id="TIGR01948">
    <property type="entry name" value="rnfE"/>
    <property type="match status" value="1"/>
</dbReference>
<comment type="similarity">
    <text evidence="8">Belongs to the NqrDE/RnfAE family.</text>
</comment>
<dbReference type="PANTHER" id="PTHR30586:SF0">
    <property type="entry name" value="ION-TRANSLOCATING OXIDOREDUCTASE COMPLEX SUBUNIT E"/>
    <property type="match status" value="1"/>
</dbReference>
<feature type="transmembrane region" description="Helical" evidence="8">
    <location>
        <begin position="75"/>
        <end position="95"/>
    </location>
</feature>
<keyword evidence="7 8" id="KW-0472">Membrane</keyword>
<organism evidence="10 11">
    <name type="scientific">Mageeibacillus indolicus</name>
    <dbReference type="NCBI Taxonomy" id="884684"/>
    <lineage>
        <taxon>Bacteria</taxon>
        <taxon>Bacillati</taxon>
        <taxon>Bacillota</taxon>
        <taxon>Clostridia</taxon>
        <taxon>Eubacteriales</taxon>
        <taxon>Oscillospiraceae</taxon>
        <taxon>Mageeibacillus</taxon>
    </lineage>
</organism>
<feature type="transmembrane region" description="Helical" evidence="8">
    <location>
        <begin position="42"/>
        <end position="63"/>
    </location>
</feature>
<feature type="transmembrane region" description="Helical" evidence="8">
    <location>
        <begin position="129"/>
        <end position="153"/>
    </location>
</feature>
<evidence type="ECO:0000256" key="6">
    <source>
        <dbReference type="ARBA" id="ARBA00022989"/>
    </source>
</evidence>
<dbReference type="NCBIfam" id="NF009070">
    <property type="entry name" value="PRK12405.1"/>
    <property type="match status" value="1"/>
</dbReference>
<name>A0A2J8B0M0_9FIRM</name>
<evidence type="ECO:0000256" key="9">
    <source>
        <dbReference type="SAM" id="MobiDB-lite"/>
    </source>
</evidence>
<feature type="transmembrane region" description="Helical" evidence="8">
    <location>
        <begin position="101"/>
        <end position="117"/>
    </location>
</feature>
<dbReference type="GO" id="GO:0022900">
    <property type="term" value="P:electron transport chain"/>
    <property type="evidence" value="ECO:0007669"/>
    <property type="project" value="UniProtKB-UniRule"/>
</dbReference>
<evidence type="ECO:0000313" key="11">
    <source>
        <dbReference type="Proteomes" id="UP000236394"/>
    </source>
</evidence>
<keyword evidence="6 8" id="KW-1133">Transmembrane helix</keyword>
<feature type="compositionally biased region" description="Low complexity" evidence="9">
    <location>
        <begin position="259"/>
        <end position="269"/>
    </location>
</feature>
<evidence type="ECO:0000256" key="5">
    <source>
        <dbReference type="ARBA" id="ARBA00022982"/>
    </source>
</evidence>
<comment type="subunit">
    <text evidence="8">The complex is composed of six subunits: RnfA, RnfB, RnfC, RnfD, RnfE and RnfG.</text>
</comment>
<dbReference type="PANTHER" id="PTHR30586">
    <property type="entry name" value="ELECTRON TRANSPORT COMPLEX PROTEIN RNFE"/>
    <property type="match status" value="1"/>
</dbReference>
<dbReference type="InterPro" id="IPR010968">
    <property type="entry name" value="RnfE"/>
</dbReference>
<gene>
    <name evidence="8" type="primary">rnfE</name>
    <name evidence="10" type="ORF">B7R76_05580</name>
</gene>
<dbReference type="Pfam" id="PF02508">
    <property type="entry name" value="Rnf-Nqr"/>
    <property type="match status" value="1"/>
</dbReference>
<reference evidence="11" key="1">
    <citation type="submission" date="2017-04" db="EMBL/GenBank/DDBJ databases">
        <authorList>
            <person name="Bumgarner R.E."/>
            <person name="Fredricks D.N."/>
            <person name="Srinivasan S."/>
        </authorList>
    </citation>
    <scope>NUCLEOTIDE SEQUENCE [LARGE SCALE GENOMIC DNA]</scope>
    <source>
        <strain evidence="11">KA00405</strain>
    </source>
</reference>
<evidence type="ECO:0000313" key="10">
    <source>
        <dbReference type="EMBL" id="PNH18314.1"/>
    </source>
</evidence>
<keyword evidence="5 8" id="KW-0249">Electron transport</keyword>
<evidence type="ECO:0000256" key="7">
    <source>
        <dbReference type="ARBA" id="ARBA00023136"/>
    </source>
</evidence>
<evidence type="ECO:0000256" key="4">
    <source>
        <dbReference type="ARBA" id="ARBA00022967"/>
    </source>
</evidence>
<comment type="function">
    <text evidence="8">Part of a membrane-bound complex that couples electron transfer with translocation of ions across the membrane.</text>
</comment>
<accession>A0A2J8B0M0</accession>
<evidence type="ECO:0000256" key="1">
    <source>
        <dbReference type="ARBA" id="ARBA00004127"/>
    </source>
</evidence>
<feature type="transmembrane region" description="Helical" evidence="8">
    <location>
        <begin position="173"/>
        <end position="194"/>
    </location>
</feature>
<dbReference type="HAMAP" id="MF_00478">
    <property type="entry name" value="RsxE_RnfE"/>
    <property type="match status" value="1"/>
</dbReference>
<keyword evidence="8" id="KW-1003">Cell membrane</keyword>
<protein>
    <recommendedName>
        <fullName evidence="8">Ion-translocating oxidoreductase complex subunit E</fullName>
        <ecNumber evidence="8">7.-.-.-</ecNumber>
    </recommendedName>
    <alternativeName>
        <fullName evidence="8">Rnf electron transport complex subunit E</fullName>
    </alternativeName>
</protein>
<keyword evidence="3 8" id="KW-0812">Transmembrane</keyword>
<dbReference type="Proteomes" id="UP000236394">
    <property type="component" value="Unassembled WGS sequence"/>
</dbReference>
<keyword evidence="4 8" id="KW-1278">Translocase</keyword>
<dbReference type="InterPro" id="IPR003667">
    <property type="entry name" value="NqrDE/RnfAE"/>
</dbReference>
<keyword evidence="2 8" id="KW-0813">Transport</keyword>
<feature type="region of interest" description="Disordered" evidence="9">
    <location>
        <begin position="259"/>
        <end position="314"/>
    </location>
</feature>
<dbReference type="GO" id="GO:0005886">
    <property type="term" value="C:plasma membrane"/>
    <property type="evidence" value="ECO:0007669"/>
    <property type="project" value="UniProtKB-SubCell"/>
</dbReference>
<comment type="caution">
    <text evidence="10">The sequence shown here is derived from an EMBL/GenBank/DDBJ whole genome shotgun (WGS) entry which is preliminary data.</text>
</comment>
<dbReference type="EMBL" id="NBZD01000003">
    <property type="protein sequence ID" value="PNH18314.1"/>
    <property type="molecule type" value="Genomic_DNA"/>
</dbReference>
<proteinExistence type="inferred from homology"/>
<sequence length="314" mass="31864">MSEGKISLKAEFTKGIIRENPVLRLVLGTCPTLATTTSVESAFGMGMAAAIVLVCSNTVISALRKLIPDKVRIPAYIVIIATFVSIVQMLVKAYVPAIDKQLGIYLPLIVVNCIILGRAEAFAGKHGVLASAIDGLGMGIGFTCALLCMGLFREILGAGSVLGHSILVGGIEPIAVLGLAPGGFFAFGILMALANHLAEKKGKPKASLDCYSCPLSTICSATGGKGVETLAPKPAKPVRPAAAKPIGAAAAPAAAKPAAPAATEAVTAAQTTRPTNETVTSAATPAPTVSREAKAPESASAPATPVKSEEKEAK</sequence>
<evidence type="ECO:0000256" key="3">
    <source>
        <dbReference type="ARBA" id="ARBA00022692"/>
    </source>
</evidence>
<evidence type="ECO:0000256" key="8">
    <source>
        <dbReference type="HAMAP-Rule" id="MF_00478"/>
    </source>
</evidence>
<dbReference type="EC" id="7.-.-.-" evidence="8"/>
<evidence type="ECO:0000256" key="2">
    <source>
        <dbReference type="ARBA" id="ARBA00022448"/>
    </source>
</evidence>
<dbReference type="AlphaFoldDB" id="A0A2J8B0M0"/>